<proteinExistence type="predicted"/>
<dbReference type="Proteomes" id="UP001642409">
    <property type="component" value="Unassembled WGS sequence"/>
</dbReference>
<evidence type="ECO:0000313" key="2">
    <source>
        <dbReference type="EMBL" id="CAL6005226.1"/>
    </source>
</evidence>
<gene>
    <name evidence="2" type="ORF">HINF_LOCUS19268</name>
    <name evidence="1" type="ORF">HINF_LOCUS45210</name>
</gene>
<evidence type="ECO:0000313" key="3">
    <source>
        <dbReference type="Proteomes" id="UP001642409"/>
    </source>
</evidence>
<comment type="caution">
    <text evidence="1">The sequence shown here is derived from an EMBL/GenBank/DDBJ whole genome shotgun (WGS) entry which is preliminary data.</text>
</comment>
<dbReference type="EMBL" id="CAXDID020000050">
    <property type="protein sequence ID" value="CAL6005226.1"/>
    <property type="molecule type" value="Genomic_DNA"/>
</dbReference>
<organism evidence="1">
    <name type="scientific">Hexamita inflata</name>
    <dbReference type="NCBI Taxonomy" id="28002"/>
    <lineage>
        <taxon>Eukaryota</taxon>
        <taxon>Metamonada</taxon>
        <taxon>Diplomonadida</taxon>
        <taxon>Hexamitidae</taxon>
        <taxon>Hexamitinae</taxon>
        <taxon>Hexamita</taxon>
    </lineage>
</organism>
<dbReference type="EMBL" id="CATOUU010000889">
    <property type="protein sequence ID" value="CAI9957565.1"/>
    <property type="molecule type" value="Genomic_DNA"/>
</dbReference>
<dbReference type="AlphaFoldDB" id="A0AA86UGT3"/>
<accession>A0AA86UGT3</accession>
<keyword evidence="3" id="KW-1185">Reference proteome</keyword>
<reference evidence="1" key="1">
    <citation type="submission" date="2023-06" db="EMBL/GenBank/DDBJ databases">
        <authorList>
            <person name="Kurt Z."/>
        </authorList>
    </citation>
    <scope>NUCLEOTIDE SEQUENCE</scope>
</reference>
<reference evidence="2 3" key="2">
    <citation type="submission" date="2024-07" db="EMBL/GenBank/DDBJ databases">
        <authorList>
            <person name="Akdeniz Z."/>
        </authorList>
    </citation>
    <scope>NUCLEOTIDE SEQUENCE [LARGE SCALE GENOMIC DNA]</scope>
</reference>
<protein>
    <submittedName>
        <fullName evidence="2">Hypothetical_protein</fullName>
    </submittedName>
</protein>
<evidence type="ECO:0000313" key="1">
    <source>
        <dbReference type="EMBL" id="CAI9957565.1"/>
    </source>
</evidence>
<sequence length="101" mass="11772">MAGCMIILGQHIRLSRLLPASRFRERRALQQQCQHHKNIGSGSPFQVHFHQFNASKSIYVIYILANRALSSKIFLMFPPYIIRGLKKLDNHIQRRLSTQDN</sequence>
<name>A0AA86UGT3_9EUKA</name>